<dbReference type="EMBL" id="JAUSRF010000006">
    <property type="protein sequence ID" value="MDP9837479.1"/>
    <property type="molecule type" value="Genomic_DNA"/>
</dbReference>
<dbReference type="Proteomes" id="UP001241472">
    <property type="component" value="Unassembled WGS sequence"/>
</dbReference>
<reference evidence="1 2" key="1">
    <citation type="submission" date="2023-07" db="EMBL/GenBank/DDBJ databases">
        <title>Sorghum-associated microbial communities from plants grown in Nebraska, USA.</title>
        <authorList>
            <person name="Schachtman D."/>
        </authorList>
    </citation>
    <scope>NUCLEOTIDE SEQUENCE [LARGE SCALE GENOMIC DNA]</scope>
    <source>
        <strain evidence="1 2">DS1307</strain>
    </source>
</reference>
<dbReference type="CDD" id="cd22231">
    <property type="entry name" value="RHH_NikR_HicB-like"/>
    <property type="match status" value="1"/>
</dbReference>
<dbReference type="InterPro" id="IPR038296">
    <property type="entry name" value="ParD_sf"/>
</dbReference>
<organism evidence="1 2">
    <name type="scientific">Neorhizobium huautlense</name>
    <dbReference type="NCBI Taxonomy" id="67774"/>
    <lineage>
        <taxon>Bacteria</taxon>
        <taxon>Pseudomonadati</taxon>
        <taxon>Pseudomonadota</taxon>
        <taxon>Alphaproteobacteria</taxon>
        <taxon>Hyphomicrobiales</taxon>
        <taxon>Rhizobiaceae</taxon>
        <taxon>Rhizobium/Agrobacterium group</taxon>
        <taxon>Neorhizobium</taxon>
    </lineage>
</organism>
<gene>
    <name evidence="1" type="ORF">J2T09_002231</name>
</gene>
<dbReference type="SUPFAM" id="SSF47598">
    <property type="entry name" value="Ribbon-helix-helix"/>
    <property type="match status" value="1"/>
</dbReference>
<comment type="caution">
    <text evidence="1">The sequence shown here is derived from an EMBL/GenBank/DDBJ whole genome shotgun (WGS) entry which is preliminary data.</text>
</comment>
<dbReference type="InterPro" id="IPR010985">
    <property type="entry name" value="Ribbon_hlx_hlx"/>
</dbReference>
<name>A0ABT9PSP9_9HYPH</name>
<protein>
    <submittedName>
        <fullName evidence="1">Antitoxin ParD1/3/4</fullName>
    </submittedName>
</protein>
<proteinExistence type="predicted"/>
<dbReference type="Gene3D" id="6.10.10.120">
    <property type="entry name" value="Antitoxin ParD1-like"/>
    <property type="match status" value="1"/>
</dbReference>
<keyword evidence="2" id="KW-1185">Reference proteome</keyword>
<evidence type="ECO:0000313" key="1">
    <source>
        <dbReference type="EMBL" id="MDP9837479.1"/>
    </source>
</evidence>
<dbReference type="RefSeq" id="WP_306834254.1">
    <property type="nucleotide sequence ID" value="NZ_JAUSRF010000006.1"/>
</dbReference>
<sequence>MNDKISITLPSHMVEALNERVDAGAYASINEAVAAAIQALGREESARNRMMDARIREAIDDESAGIPANDVFERIERLHTDRLKKSGR</sequence>
<evidence type="ECO:0000313" key="2">
    <source>
        <dbReference type="Proteomes" id="UP001241472"/>
    </source>
</evidence>
<accession>A0ABT9PSP9</accession>